<name>A0A6N2VKU7_9FIRM</name>
<gene>
    <name evidence="2" type="ORF">CNLFYP112_02752</name>
</gene>
<dbReference type="EMBL" id="CACRTG010000028">
    <property type="protein sequence ID" value="VYT30223.1"/>
    <property type="molecule type" value="Genomic_DNA"/>
</dbReference>
<dbReference type="InterPro" id="IPR010982">
    <property type="entry name" value="Lambda_DNA-bd_dom_sf"/>
</dbReference>
<dbReference type="InterPro" id="IPR001387">
    <property type="entry name" value="Cro/C1-type_HTH"/>
</dbReference>
<dbReference type="GO" id="GO:0003677">
    <property type="term" value="F:DNA binding"/>
    <property type="evidence" value="ECO:0007669"/>
    <property type="project" value="InterPro"/>
</dbReference>
<dbReference type="Pfam" id="PF13443">
    <property type="entry name" value="HTH_26"/>
    <property type="match status" value="1"/>
</dbReference>
<evidence type="ECO:0000313" key="2">
    <source>
        <dbReference type="EMBL" id="VYT30223.1"/>
    </source>
</evidence>
<evidence type="ECO:0000259" key="1">
    <source>
        <dbReference type="Pfam" id="PF13443"/>
    </source>
</evidence>
<reference evidence="2" key="1">
    <citation type="submission" date="2019-11" db="EMBL/GenBank/DDBJ databases">
        <authorList>
            <person name="Feng L."/>
        </authorList>
    </citation>
    <scope>NUCLEOTIDE SEQUENCE</scope>
    <source>
        <strain evidence="2">CnexileLFYP112</strain>
    </source>
</reference>
<organism evidence="2">
    <name type="scientific">[Clostridium] nexile</name>
    <dbReference type="NCBI Taxonomy" id="29361"/>
    <lineage>
        <taxon>Bacteria</taxon>
        <taxon>Bacillati</taxon>
        <taxon>Bacillota</taxon>
        <taxon>Clostridia</taxon>
        <taxon>Lachnospirales</taxon>
        <taxon>Lachnospiraceae</taxon>
        <taxon>Tyzzerella</taxon>
    </lineage>
</organism>
<dbReference type="SUPFAM" id="SSF47413">
    <property type="entry name" value="lambda repressor-like DNA-binding domains"/>
    <property type="match status" value="1"/>
</dbReference>
<accession>A0A6N2VKU7</accession>
<feature type="domain" description="HTH cro/C1-type" evidence="1">
    <location>
        <begin position="7"/>
        <end position="64"/>
    </location>
</feature>
<proteinExistence type="predicted"/>
<dbReference type="AlphaFoldDB" id="A0A6N2VKU7"/>
<sequence>MIDFSPLWKTLEQKNFTTYRLLKEYNFSKGTLDSLKHNRNVTLHTIESLCRILEVPIENIVKITFEDSEDTEK</sequence>
<dbReference type="Gene3D" id="1.10.260.40">
    <property type="entry name" value="lambda repressor-like DNA-binding domains"/>
    <property type="match status" value="1"/>
</dbReference>
<protein>
    <recommendedName>
        <fullName evidence="1">HTH cro/C1-type domain-containing protein</fullName>
    </recommendedName>
</protein>